<evidence type="ECO:0000256" key="4">
    <source>
        <dbReference type="SAM" id="MobiDB-lite"/>
    </source>
</evidence>
<dbReference type="GO" id="GO:0000900">
    <property type="term" value="F:mRNA regulatory element binding translation repressor activity"/>
    <property type="evidence" value="ECO:0007669"/>
    <property type="project" value="InterPro"/>
</dbReference>
<dbReference type="PANTHER" id="PTHR13154">
    <property type="entry name" value="POLYADENYLATE-BINDING PROTEIN-INTERACTING PROTEIN 2"/>
    <property type="match status" value="1"/>
</dbReference>
<evidence type="ECO:0000256" key="1">
    <source>
        <dbReference type="ARBA" id="ARBA00006858"/>
    </source>
</evidence>
<proteinExistence type="inferred from homology"/>
<dbReference type="GO" id="GO:0005737">
    <property type="term" value="C:cytoplasm"/>
    <property type="evidence" value="ECO:0007669"/>
    <property type="project" value="TreeGrafter"/>
</dbReference>
<feature type="compositionally biased region" description="Basic and acidic residues" evidence="4">
    <location>
        <begin position="391"/>
        <end position="412"/>
    </location>
</feature>
<feature type="region of interest" description="Disordered" evidence="4">
    <location>
        <begin position="367"/>
        <end position="420"/>
    </location>
</feature>
<feature type="region of interest" description="Disordered" evidence="4">
    <location>
        <begin position="140"/>
        <end position="177"/>
    </location>
</feature>
<name>A0A8S4R6L1_9NEOP</name>
<dbReference type="Pfam" id="PF07145">
    <property type="entry name" value="PAM2"/>
    <property type="match status" value="1"/>
</dbReference>
<protein>
    <submittedName>
        <fullName evidence="5">Jg15854 protein</fullName>
    </submittedName>
</protein>
<evidence type="ECO:0000313" key="6">
    <source>
        <dbReference type="Proteomes" id="UP000838756"/>
    </source>
</evidence>
<dbReference type="PANTHER" id="PTHR13154:SF6">
    <property type="entry name" value="GEO05078P1"/>
    <property type="match status" value="1"/>
</dbReference>
<organism evidence="5 6">
    <name type="scientific">Pararge aegeria aegeria</name>
    <dbReference type="NCBI Taxonomy" id="348720"/>
    <lineage>
        <taxon>Eukaryota</taxon>
        <taxon>Metazoa</taxon>
        <taxon>Ecdysozoa</taxon>
        <taxon>Arthropoda</taxon>
        <taxon>Hexapoda</taxon>
        <taxon>Insecta</taxon>
        <taxon>Pterygota</taxon>
        <taxon>Neoptera</taxon>
        <taxon>Endopterygota</taxon>
        <taxon>Lepidoptera</taxon>
        <taxon>Glossata</taxon>
        <taxon>Ditrysia</taxon>
        <taxon>Papilionoidea</taxon>
        <taxon>Nymphalidae</taxon>
        <taxon>Satyrinae</taxon>
        <taxon>Satyrini</taxon>
        <taxon>Parargina</taxon>
        <taxon>Pararge</taxon>
    </lineage>
</organism>
<keyword evidence="2" id="KW-0832">Ubl conjugation</keyword>
<gene>
    <name evidence="5" type="primary">jg15854</name>
    <name evidence="5" type="ORF">PAEG_LOCUS10598</name>
</gene>
<feature type="compositionally biased region" description="Basic and acidic residues" evidence="4">
    <location>
        <begin position="269"/>
        <end position="296"/>
    </location>
</feature>
<sequence>MKIPETSANIGAYYGNEENGQWQPNGAIIDSGVGGGVVGSGDAGLHRPPVYPVHIPRGHIPGYVMAGAYYPPAYPPAPPPPQNDFADYMWMENEEEFDKQDDFEDYMWMENQEDFDKQVMQQLEEEALMEQCIEAMLEDEQREQRQRPVPNGHNHPTTSNGSGTVSLQEAVSRSTLNPLAAEFVPNRARQPPEEKQPVIEVKTEVKTDVKSDVKTDVASAKEVVTEVTQKDMVDGKQDTEAIIQSKKEETIQAPTEPPEVSAAGLLPIDTEKDKRTPKEAKKDTKPKQEVKKAPKVDIKAKAKPIVVKSETKVQPKKEEVSVKVVKSEIKVEKKEVAPVAEVVKQATPPVTEETSLPGLKPINYAAAAKANKPKKPTTPPVTEKTAPQVTKTEKVEKKPMLKDSRAKSEKPSVQRKSSMK</sequence>
<dbReference type="GO" id="GO:0045947">
    <property type="term" value="P:negative regulation of translational initiation"/>
    <property type="evidence" value="ECO:0007669"/>
    <property type="project" value="InterPro"/>
</dbReference>
<feature type="region of interest" description="Disordered" evidence="4">
    <location>
        <begin position="246"/>
        <end position="296"/>
    </location>
</feature>
<dbReference type="EMBL" id="CAKXAJ010024890">
    <property type="protein sequence ID" value="CAH2232328.1"/>
    <property type="molecule type" value="Genomic_DNA"/>
</dbReference>
<evidence type="ECO:0000256" key="3">
    <source>
        <dbReference type="ARBA" id="ARBA00022845"/>
    </source>
</evidence>
<evidence type="ECO:0000256" key="2">
    <source>
        <dbReference type="ARBA" id="ARBA00022843"/>
    </source>
</evidence>
<keyword evidence="3" id="KW-0810">Translation regulation</keyword>
<feature type="compositionally biased region" description="Polar residues" evidence="4">
    <location>
        <begin position="154"/>
        <end position="177"/>
    </location>
</feature>
<dbReference type="Proteomes" id="UP000838756">
    <property type="component" value="Unassembled WGS sequence"/>
</dbReference>
<feature type="region of interest" description="Disordered" evidence="4">
    <location>
        <begin position="182"/>
        <end position="201"/>
    </location>
</feature>
<dbReference type="InterPro" id="IPR009818">
    <property type="entry name" value="PAM2_motif"/>
</dbReference>
<evidence type="ECO:0000313" key="5">
    <source>
        <dbReference type="EMBL" id="CAH2232328.1"/>
    </source>
</evidence>
<feature type="compositionally biased region" description="Basic and acidic residues" evidence="4">
    <location>
        <begin position="190"/>
        <end position="201"/>
    </location>
</feature>
<keyword evidence="6" id="KW-1185">Reference proteome</keyword>
<reference evidence="5" key="1">
    <citation type="submission" date="2022-03" db="EMBL/GenBank/DDBJ databases">
        <authorList>
            <person name="Lindestad O."/>
        </authorList>
    </citation>
    <scope>NUCLEOTIDE SEQUENCE</scope>
</reference>
<comment type="caution">
    <text evidence="5">The sequence shown here is derived from an EMBL/GenBank/DDBJ whole genome shotgun (WGS) entry which is preliminary data.</text>
</comment>
<dbReference type="AlphaFoldDB" id="A0A8S4R6L1"/>
<comment type="similarity">
    <text evidence="1">Belongs to the PAIP2 family.</text>
</comment>
<dbReference type="OrthoDB" id="5985142at2759"/>
<accession>A0A8S4R6L1</accession>
<dbReference type="InterPro" id="IPR040396">
    <property type="entry name" value="PAIP2-like"/>
</dbReference>